<feature type="chain" id="PRO_5026263203" description="Lipid/polyisoprenoid-binding YceI-like domain-containing protein" evidence="1">
    <location>
        <begin position="19"/>
        <end position="209"/>
    </location>
</feature>
<dbReference type="Proteomes" id="UP000441389">
    <property type="component" value="Unassembled WGS sequence"/>
</dbReference>
<accession>A0A6I4J2R0</accession>
<comment type="caution">
    <text evidence="3">The sequence shown here is derived from an EMBL/GenBank/DDBJ whole genome shotgun (WGS) entry which is preliminary data.</text>
</comment>
<dbReference type="SMART" id="SM00867">
    <property type="entry name" value="YceI"/>
    <property type="match status" value="1"/>
</dbReference>
<keyword evidence="4" id="KW-1185">Reference proteome</keyword>
<dbReference type="Pfam" id="PF04264">
    <property type="entry name" value="YceI"/>
    <property type="match status" value="1"/>
</dbReference>
<feature type="signal peptide" evidence="1">
    <location>
        <begin position="1"/>
        <end position="18"/>
    </location>
</feature>
<dbReference type="Gene3D" id="2.40.128.110">
    <property type="entry name" value="Lipid/polyisoprenoid-binding, YceI-like"/>
    <property type="match status" value="1"/>
</dbReference>
<keyword evidence="1" id="KW-0732">Signal</keyword>
<evidence type="ECO:0000313" key="4">
    <source>
        <dbReference type="Proteomes" id="UP000441389"/>
    </source>
</evidence>
<dbReference type="RefSeq" id="WP_157027578.1">
    <property type="nucleotide sequence ID" value="NZ_WQMS01000014.1"/>
</dbReference>
<dbReference type="InterPro" id="IPR007372">
    <property type="entry name" value="Lipid/polyisoprenoid-bd_YceI"/>
</dbReference>
<organism evidence="3 4">
    <name type="scientific">Sphingomonas horti</name>
    <dbReference type="NCBI Taxonomy" id="2682842"/>
    <lineage>
        <taxon>Bacteria</taxon>
        <taxon>Pseudomonadati</taxon>
        <taxon>Pseudomonadota</taxon>
        <taxon>Alphaproteobacteria</taxon>
        <taxon>Sphingomonadales</taxon>
        <taxon>Sphingomonadaceae</taxon>
        <taxon>Sphingomonas</taxon>
    </lineage>
</organism>
<evidence type="ECO:0000313" key="3">
    <source>
        <dbReference type="EMBL" id="MVO78606.1"/>
    </source>
</evidence>
<dbReference type="AlphaFoldDB" id="A0A6I4J2R0"/>
<dbReference type="SUPFAM" id="SSF101874">
    <property type="entry name" value="YceI-like"/>
    <property type="match status" value="1"/>
</dbReference>
<evidence type="ECO:0000259" key="2">
    <source>
        <dbReference type="SMART" id="SM00867"/>
    </source>
</evidence>
<dbReference type="PANTHER" id="PTHR34406">
    <property type="entry name" value="PROTEIN YCEI"/>
    <property type="match status" value="1"/>
</dbReference>
<dbReference type="InterPro" id="IPR036761">
    <property type="entry name" value="TTHA0802/YceI-like_sf"/>
</dbReference>
<feature type="domain" description="Lipid/polyisoprenoid-binding YceI-like" evidence="2">
    <location>
        <begin position="37"/>
        <end position="208"/>
    </location>
</feature>
<dbReference type="PANTHER" id="PTHR34406:SF1">
    <property type="entry name" value="PROTEIN YCEI"/>
    <property type="match status" value="1"/>
</dbReference>
<reference evidence="3 4" key="1">
    <citation type="submission" date="2019-12" db="EMBL/GenBank/DDBJ databases">
        <authorList>
            <person name="Huq M.A."/>
        </authorList>
    </citation>
    <scope>NUCLEOTIDE SEQUENCE [LARGE SCALE GENOMIC DNA]</scope>
    <source>
        <strain evidence="3 4">MAH-20</strain>
    </source>
</reference>
<protein>
    <recommendedName>
        <fullName evidence="2">Lipid/polyisoprenoid-binding YceI-like domain-containing protein</fullName>
    </recommendedName>
</protein>
<gene>
    <name evidence="3" type="ORF">GON01_11775</name>
</gene>
<proteinExistence type="predicted"/>
<name>A0A6I4J2R0_9SPHN</name>
<evidence type="ECO:0000256" key="1">
    <source>
        <dbReference type="SAM" id="SignalP"/>
    </source>
</evidence>
<dbReference type="EMBL" id="WQMS01000014">
    <property type="protein sequence ID" value="MVO78606.1"/>
    <property type="molecule type" value="Genomic_DNA"/>
</dbReference>
<sequence length="209" mass="21481">MRLAYVAALALASTIAVAQGPMSKPGSANPAAVTGGTYKADPDHTLVMWTVDHLGFTPYTGIFGSVTGTLVLDPKNPNAAKVDVTIPVSKVTTASAGLTDHLLRAGKDGSKPDFFGPNPADARFVSTSVVASGQKAKITGNLTLNGVTRPVTLDASFYGAGKMPAEMGGQENVGFRATGKIKRSDFGVTMGIPLVSDEVALEIAAAFQK</sequence>